<dbReference type="RefSeq" id="WP_170157353.1">
    <property type="nucleotide sequence ID" value="NZ_QNRR01000010.1"/>
</dbReference>
<keyword evidence="9" id="KW-1185">Reference proteome</keyword>
<dbReference type="Pfam" id="PF00132">
    <property type="entry name" value="Hexapep"/>
    <property type="match status" value="1"/>
</dbReference>
<keyword evidence="5" id="KW-0220">Diaminopimelate biosynthesis</keyword>
<evidence type="ECO:0000256" key="4">
    <source>
        <dbReference type="ARBA" id="ARBA00022737"/>
    </source>
</evidence>
<dbReference type="PROSITE" id="PS00101">
    <property type="entry name" value="HEXAPEP_TRANSFERASES"/>
    <property type="match status" value="1"/>
</dbReference>
<evidence type="ECO:0000256" key="3">
    <source>
        <dbReference type="ARBA" id="ARBA00022679"/>
    </source>
</evidence>
<dbReference type="CDD" id="cd03358">
    <property type="entry name" value="LbH_WxcM_N_like"/>
    <property type="match status" value="1"/>
</dbReference>
<dbReference type="Gene3D" id="2.160.10.10">
    <property type="entry name" value="Hexapeptide repeat proteins"/>
    <property type="match status" value="1"/>
</dbReference>
<sequence length="226" mass="24237">MEQPSPNDSFYVLGADAQVDPGVILGYRYPGDSKPTRIGDHAIIRSGSIIYANTTIGHRFQCGHQVLIRGEVTIGNRCVVHHKCTLEGRLRIGDGVKIMAHVYLPSTTVIGNMVFIGPCTTFLNDRLPMRRAAPVEGASIEDHVTIGGGVTICPGITIGRGSFIAAGAVVNKDVPPHTLAMGVPARHYPLTEPMGAGNMPELLLPQTDLFGSHHDDTWKSEPFPAP</sequence>
<comment type="caution">
    <text evidence="8">The sequence shown here is derived from an EMBL/GenBank/DDBJ whole genome shotgun (WGS) entry which is preliminary data.</text>
</comment>
<reference evidence="8 9" key="1">
    <citation type="submission" date="2018-06" db="EMBL/GenBank/DDBJ databases">
        <title>Genomic Encyclopedia of Type Strains, Phase IV (KMG-IV): sequencing the most valuable type-strain genomes for metagenomic binning, comparative biology and taxonomic classification.</title>
        <authorList>
            <person name="Goeker M."/>
        </authorList>
    </citation>
    <scope>NUCLEOTIDE SEQUENCE [LARGE SCALE GENOMIC DNA]</scope>
    <source>
        <strain evidence="8 9">DSM 25532</strain>
    </source>
</reference>
<dbReference type="PANTHER" id="PTHR43300">
    <property type="entry name" value="ACETYLTRANSFERASE"/>
    <property type="match status" value="1"/>
</dbReference>
<keyword evidence="3 8" id="KW-0808">Transferase</keyword>
<dbReference type="GO" id="GO:0009085">
    <property type="term" value="P:lysine biosynthetic process"/>
    <property type="evidence" value="ECO:0007669"/>
    <property type="project" value="UniProtKB-KW"/>
</dbReference>
<dbReference type="InterPro" id="IPR050179">
    <property type="entry name" value="Trans_hexapeptide_repeat"/>
</dbReference>
<dbReference type="InterPro" id="IPR018357">
    <property type="entry name" value="Hexapep_transf_CS"/>
</dbReference>
<evidence type="ECO:0000256" key="5">
    <source>
        <dbReference type="ARBA" id="ARBA00022915"/>
    </source>
</evidence>
<accession>A0A366HA34</accession>
<dbReference type="PANTHER" id="PTHR43300:SF10">
    <property type="entry name" value="2,3,4,5-TETRAHYDROPYRIDINE-2,6-DICARBOXYLATE N-ACETYLTRANSFERASE"/>
    <property type="match status" value="1"/>
</dbReference>
<evidence type="ECO:0000256" key="7">
    <source>
        <dbReference type="ARBA" id="ARBA00023315"/>
    </source>
</evidence>
<evidence type="ECO:0000313" key="9">
    <source>
        <dbReference type="Proteomes" id="UP000253426"/>
    </source>
</evidence>
<evidence type="ECO:0000313" key="8">
    <source>
        <dbReference type="EMBL" id="RBP39122.1"/>
    </source>
</evidence>
<proteinExistence type="inferred from homology"/>
<organism evidence="8 9">
    <name type="scientific">Roseimicrobium gellanilyticum</name>
    <dbReference type="NCBI Taxonomy" id="748857"/>
    <lineage>
        <taxon>Bacteria</taxon>
        <taxon>Pseudomonadati</taxon>
        <taxon>Verrucomicrobiota</taxon>
        <taxon>Verrucomicrobiia</taxon>
        <taxon>Verrucomicrobiales</taxon>
        <taxon>Verrucomicrobiaceae</taxon>
        <taxon>Roseimicrobium</taxon>
    </lineage>
</organism>
<dbReference type="AlphaFoldDB" id="A0A366HA34"/>
<evidence type="ECO:0000256" key="2">
    <source>
        <dbReference type="ARBA" id="ARBA00022605"/>
    </source>
</evidence>
<comment type="similarity">
    <text evidence="1">Belongs to the transferase hexapeptide repeat family.</text>
</comment>
<dbReference type="InterPro" id="IPR011004">
    <property type="entry name" value="Trimer_LpxA-like_sf"/>
</dbReference>
<dbReference type="SUPFAM" id="SSF51161">
    <property type="entry name" value="Trimeric LpxA-like enzymes"/>
    <property type="match status" value="1"/>
</dbReference>
<gene>
    <name evidence="8" type="ORF">DES53_110146</name>
</gene>
<dbReference type="Proteomes" id="UP000253426">
    <property type="component" value="Unassembled WGS sequence"/>
</dbReference>
<evidence type="ECO:0000256" key="1">
    <source>
        <dbReference type="ARBA" id="ARBA00007274"/>
    </source>
</evidence>
<keyword evidence="7" id="KW-0012">Acyltransferase</keyword>
<dbReference type="InterPro" id="IPR001451">
    <property type="entry name" value="Hexapep"/>
</dbReference>
<dbReference type="GO" id="GO:0019877">
    <property type="term" value="P:diaminopimelate biosynthetic process"/>
    <property type="evidence" value="ECO:0007669"/>
    <property type="project" value="UniProtKB-KW"/>
</dbReference>
<keyword evidence="2" id="KW-0028">Amino-acid biosynthesis</keyword>
<protein>
    <submittedName>
        <fullName evidence="8">Transferase family hexapeptide repeat protein</fullName>
    </submittedName>
</protein>
<keyword evidence="6" id="KW-0457">Lysine biosynthesis</keyword>
<dbReference type="GO" id="GO:0016746">
    <property type="term" value="F:acyltransferase activity"/>
    <property type="evidence" value="ECO:0007669"/>
    <property type="project" value="UniProtKB-KW"/>
</dbReference>
<name>A0A366HA34_9BACT</name>
<evidence type="ECO:0000256" key="6">
    <source>
        <dbReference type="ARBA" id="ARBA00023154"/>
    </source>
</evidence>
<keyword evidence="4" id="KW-0677">Repeat</keyword>
<dbReference type="EMBL" id="QNRR01000010">
    <property type="protein sequence ID" value="RBP39122.1"/>
    <property type="molecule type" value="Genomic_DNA"/>
</dbReference>